<keyword evidence="6" id="KW-0378">Hydrolase</keyword>
<dbReference type="PANTHER" id="PTHR21227">
    <property type="entry name" value="TRNA-SPLICING ENDONUCLEASE SUBUNIT SEN2"/>
    <property type="match status" value="1"/>
</dbReference>
<dbReference type="SUPFAM" id="SSF55267">
    <property type="entry name" value="tRNA-intron endonuclease N-terminal domain-like"/>
    <property type="match status" value="1"/>
</dbReference>
<dbReference type="InterPro" id="IPR006676">
    <property type="entry name" value="tRNA_splic"/>
</dbReference>
<sequence>MRAELSDEIVTIKIQEDSQRAISLNQKSSFGKLEDDVLELSLVEAFYLMEHGRLKIYQKDKKLEENVIREIIKEKGVYGKYLVYRDLKNRGYIIKTGFKYGSEFRLYKRGKSPGEGHSDFLVKVVYENYDISVLNFSSYVRVAHGVNKSLLLAVVDDDEDITYYEIEWTRP</sequence>
<evidence type="ECO:0000256" key="3">
    <source>
        <dbReference type="ARBA" id="ARBA00024798"/>
    </source>
</evidence>
<dbReference type="NCBIfam" id="TIGR00324">
    <property type="entry name" value="endA"/>
    <property type="match status" value="1"/>
</dbReference>
<dbReference type="InterPro" id="IPR016442">
    <property type="entry name" value="tRNA_splic_arch_short"/>
</dbReference>
<dbReference type="SUPFAM" id="SSF53032">
    <property type="entry name" value="tRNA-intron endonuclease catalytic domain-like"/>
    <property type="match status" value="1"/>
</dbReference>
<evidence type="ECO:0000256" key="2">
    <source>
        <dbReference type="ARBA" id="ARBA00023239"/>
    </source>
</evidence>
<dbReference type="InterPro" id="IPR006677">
    <property type="entry name" value="tRNA_intron_Endonuc_cat-like"/>
</dbReference>
<dbReference type="InterPro" id="IPR036740">
    <property type="entry name" value="tRNA_intron_Endonuc_N_sf"/>
</dbReference>
<dbReference type="OrthoDB" id="46045at2157"/>
<dbReference type="STRING" id="47311.MBCUT_03750"/>
<dbReference type="Proteomes" id="UP000077275">
    <property type="component" value="Unassembled WGS sequence"/>
</dbReference>
<keyword evidence="1" id="KW-0819">tRNA processing</keyword>
<accession>A0A166EYH3</accession>
<comment type="function">
    <text evidence="3">Endonuclease that removes tRNA introns. Cleaves pre-tRNA at the 5'- and 3'-splice sites to release the intron. The products are an intron and two tRNA half-molecules bearing 2',3' cyclic phosphate and 5'-OH termini. Recognizes a pseudosymmetric substrate in which 2 bulged loops of 3 bases are separated by a stem of 4 bp.</text>
</comment>
<feature type="domain" description="tRNA intron endonuclease N-terminal" evidence="5">
    <location>
        <begin position="1"/>
        <end position="64"/>
    </location>
</feature>
<keyword evidence="7" id="KW-1185">Reference proteome</keyword>
<keyword evidence="6" id="KW-0540">Nuclease</keyword>
<name>A0A166EYH3_9EURY</name>
<dbReference type="Gene3D" id="3.40.1350.10">
    <property type="match status" value="1"/>
</dbReference>
<dbReference type="PATRIC" id="fig|47311.3.peg.416"/>
<evidence type="ECO:0000256" key="1">
    <source>
        <dbReference type="ARBA" id="ARBA00022694"/>
    </source>
</evidence>
<feature type="domain" description="tRNA intron endonuclease catalytic" evidence="4">
    <location>
        <begin position="80"/>
        <end position="163"/>
    </location>
</feature>
<evidence type="ECO:0000313" key="6">
    <source>
        <dbReference type="EMBL" id="KZX17143.1"/>
    </source>
</evidence>
<dbReference type="GO" id="GO:0005737">
    <property type="term" value="C:cytoplasm"/>
    <property type="evidence" value="ECO:0007669"/>
    <property type="project" value="TreeGrafter"/>
</dbReference>
<protein>
    <submittedName>
        <fullName evidence="6">tRNA-splicing endonuclease subunit alpha</fullName>
    </submittedName>
</protein>
<dbReference type="EMBL" id="LWMW01000064">
    <property type="protein sequence ID" value="KZX17143.1"/>
    <property type="molecule type" value="Genomic_DNA"/>
</dbReference>
<reference evidence="6 7" key="1">
    <citation type="submission" date="2016-04" db="EMBL/GenBank/DDBJ databases">
        <title>Genome sequence of Methanobrevibacter cuticularis DSM 11139.</title>
        <authorList>
            <person name="Poehlein A."/>
            <person name="Seedorf H."/>
            <person name="Daniel R."/>
        </authorList>
    </citation>
    <scope>NUCLEOTIDE SEQUENCE [LARGE SCALE GENOMIC DNA]</scope>
    <source>
        <strain evidence="6 7">DSM 11139</strain>
    </source>
</reference>
<evidence type="ECO:0000313" key="7">
    <source>
        <dbReference type="Proteomes" id="UP000077275"/>
    </source>
</evidence>
<dbReference type="Pfam" id="PF02778">
    <property type="entry name" value="tRNA_int_endo_N"/>
    <property type="match status" value="1"/>
</dbReference>
<dbReference type="Pfam" id="PF01974">
    <property type="entry name" value="tRNA_int_endo"/>
    <property type="match status" value="1"/>
</dbReference>
<dbReference type="AlphaFoldDB" id="A0A166EYH3"/>
<dbReference type="CDD" id="cd22363">
    <property type="entry name" value="tRNA-intron_lyase_C"/>
    <property type="match status" value="1"/>
</dbReference>
<dbReference type="GO" id="GO:0003676">
    <property type="term" value="F:nucleic acid binding"/>
    <property type="evidence" value="ECO:0007669"/>
    <property type="project" value="InterPro"/>
</dbReference>
<dbReference type="InterPro" id="IPR036167">
    <property type="entry name" value="tRNA_intron_Endo_cat-like_sf"/>
</dbReference>
<dbReference type="PANTHER" id="PTHR21227:SF0">
    <property type="entry name" value="TRNA-SPLICING ENDONUCLEASE SUBUNIT SEN2"/>
    <property type="match status" value="1"/>
</dbReference>
<keyword evidence="6" id="KW-0255">Endonuclease</keyword>
<proteinExistence type="predicted"/>
<dbReference type="GO" id="GO:0006388">
    <property type="term" value="P:tRNA splicing, via endonucleolytic cleavage and ligation"/>
    <property type="evidence" value="ECO:0007669"/>
    <property type="project" value="InterPro"/>
</dbReference>
<dbReference type="InterPro" id="IPR006678">
    <property type="entry name" value="tRNA_intron_Endonuc_N"/>
</dbReference>
<dbReference type="Gene3D" id="3.40.1170.20">
    <property type="entry name" value="tRNA intron endonuclease, N-terminal domain"/>
    <property type="match status" value="1"/>
</dbReference>
<dbReference type="FunFam" id="3.40.1350.10:FF:000006">
    <property type="entry name" value="tRNA-splicing endonuclease"/>
    <property type="match status" value="1"/>
</dbReference>
<dbReference type="InterPro" id="IPR011856">
    <property type="entry name" value="tRNA_endonuc-like_dom_sf"/>
</dbReference>
<keyword evidence="2" id="KW-0456">Lyase</keyword>
<evidence type="ECO:0000259" key="5">
    <source>
        <dbReference type="Pfam" id="PF02778"/>
    </source>
</evidence>
<dbReference type="PIRSF" id="PIRSF005285">
    <property type="entry name" value="tRNA_splic_archaea"/>
    <property type="match status" value="1"/>
</dbReference>
<evidence type="ECO:0000259" key="4">
    <source>
        <dbReference type="Pfam" id="PF01974"/>
    </source>
</evidence>
<dbReference type="RefSeq" id="WP_067258181.1">
    <property type="nucleotide sequence ID" value="NZ_LWMW01000064.1"/>
</dbReference>
<comment type="caution">
    <text evidence="6">The sequence shown here is derived from an EMBL/GenBank/DDBJ whole genome shotgun (WGS) entry which is preliminary data.</text>
</comment>
<gene>
    <name evidence="6" type="ORF">MBCUT_03750</name>
</gene>
<dbReference type="GO" id="GO:0000213">
    <property type="term" value="F:tRNA-intron lyase activity"/>
    <property type="evidence" value="ECO:0007669"/>
    <property type="project" value="InterPro"/>
</dbReference>
<organism evidence="6 7">
    <name type="scientific">Methanobrevibacter cuticularis</name>
    <dbReference type="NCBI Taxonomy" id="47311"/>
    <lineage>
        <taxon>Archaea</taxon>
        <taxon>Methanobacteriati</taxon>
        <taxon>Methanobacteriota</taxon>
        <taxon>Methanomada group</taxon>
        <taxon>Methanobacteria</taxon>
        <taxon>Methanobacteriales</taxon>
        <taxon>Methanobacteriaceae</taxon>
        <taxon>Methanobrevibacter</taxon>
    </lineage>
</organism>